<dbReference type="Proteomes" id="UP001183607">
    <property type="component" value="Unassembled WGS sequence"/>
</dbReference>
<name>A0ABD5E0W9_9ACTN</name>
<dbReference type="RefSeq" id="WP_043256046.1">
    <property type="nucleotide sequence ID" value="NZ_JAVRER010000003.1"/>
</dbReference>
<dbReference type="Pfam" id="PF18029">
    <property type="entry name" value="Glyoxalase_6"/>
    <property type="match status" value="1"/>
</dbReference>
<gene>
    <name evidence="2" type="ORF">RM574_03070</name>
</gene>
<comment type="caution">
    <text evidence="2">The sequence shown here is derived from an EMBL/GenBank/DDBJ whole genome shotgun (WGS) entry which is preliminary data.</text>
</comment>
<dbReference type="SUPFAM" id="SSF54593">
    <property type="entry name" value="Glyoxalase/Bleomycin resistance protein/Dihydroxybiphenyl dioxygenase"/>
    <property type="match status" value="2"/>
</dbReference>
<dbReference type="EMBL" id="JAVRER010000003">
    <property type="protein sequence ID" value="MDT0414457.1"/>
    <property type="molecule type" value="Genomic_DNA"/>
</dbReference>
<protein>
    <submittedName>
        <fullName evidence="2">VOC family protein</fullName>
    </submittedName>
</protein>
<dbReference type="InterPro" id="IPR029068">
    <property type="entry name" value="Glyas_Bleomycin-R_OHBP_Dase"/>
</dbReference>
<evidence type="ECO:0000313" key="2">
    <source>
        <dbReference type="EMBL" id="MDT0414457.1"/>
    </source>
</evidence>
<reference evidence="3" key="1">
    <citation type="submission" date="2023-07" db="EMBL/GenBank/DDBJ databases">
        <title>30 novel species of actinomycetes from the DSMZ collection.</title>
        <authorList>
            <person name="Nouioui I."/>
        </authorList>
    </citation>
    <scope>NUCLEOTIDE SEQUENCE [LARGE SCALE GENOMIC DNA]</scope>
    <source>
        <strain evidence="3">DSM 41982</strain>
    </source>
</reference>
<dbReference type="Gene3D" id="3.10.180.10">
    <property type="entry name" value="2,3-Dihydroxybiphenyl 1,2-Dioxygenase, domain 1"/>
    <property type="match status" value="2"/>
</dbReference>
<dbReference type="PANTHER" id="PTHR33993:SF10">
    <property type="entry name" value="CONSERVED PROTEIN"/>
    <property type="match status" value="1"/>
</dbReference>
<evidence type="ECO:0000259" key="1">
    <source>
        <dbReference type="PROSITE" id="PS51819"/>
    </source>
</evidence>
<accession>A0ABD5E0W9</accession>
<feature type="domain" description="VOC" evidence="1">
    <location>
        <begin position="26"/>
        <end position="138"/>
    </location>
</feature>
<proteinExistence type="predicted"/>
<sequence>MTDSVATPVTSPLPRPARAVAATRSGAAWAALQSPAPERARAFYAKVLGLRFEPGGGPGGLWRGLDAHGSQVLVVGRAYTGTGPGVWSPCLTVPDVRGAAEQVRALCGTVAVGPLPLEGGRGLLAADRQGLGLTLWEPGPGARITEAVRYRLHTHDPADALAFHTRVLGAKAHPAPPDATLLLRGTRPLLSVSPLRTGAKRPRPRWQPDFLAGDLDRAVAAALAGGATLLVEDAPAARAGRASLRAPDGTVFGLVRG</sequence>
<dbReference type="PANTHER" id="PTHR33993">
    <property type="entry name" value="GLYOXALASE-RELATED"/>
    <property type="match status" value="1"/>
</dbReference>
<dbReference type="InterPro" id="IPR037523">
    <property type="entry name" value="VOC_core"/>
</dbReference>
<evidence type="ECO:0000313" key="3">
    <source>
        <dbReference type="Proteomes" id="UP001183607"/>
    </source>
</evidence>
<dbReference type="PROSITE" id="PS51819">
    <property type="entry name" value="VOC"/>
    <property type="match status" value="1"/>
</dbReference>
<dbReference type="InterPro" id="IPR041581">
    <property type="entry name" value="Glyoxalase_6"/>
</dbReference>
<dbReference type="InterPro" id="IPR052164">
    <property type="entry name" value="Anthracycline_SecMetBiosynth"/>
</dbReference>
<dbReference type="AlphaFoldDB" id="A0ABD5E0W9"/>
<organism evidence="2 3">
    <name type="scientific">Streptomyces evansiae</name>
    <dbReference type="NCBI Taxonomy" id="3075535"/>
    <lineage>
        <taxon>Bacteria</taxon>
        <taxon>Bacillati</taxon>
        <taxon>Actinomycetota</taxon>
        <taxon>Actinomycetes</taxon>
        <taxon>Kitasatosporales</taxon>
        <taxon>Streptomycetaceae</taxon>
        <taxon>Streptomyces</taxon>
    </lineage>
</organism>